<evidence type="ECO:0000313" key="6">
    <source>
        <dbReference type="EMBL" id="RJK96585.1"/>
    </source>
</evidence>
<dbReference type="Pfam" id="PF00126">
    <property type="entry name" value="HTH_1"/>
    <property type="match status" value="1"/>
</dbReference>
<dbReference type="RefSeq" id="WP_119887765.1">
    <property type="nucleotide sequence ID" value="NZ_CP067169.1"/>
</dbReference>
<keyword evidence="2" id="KW-0805">Transcription regulation</keyword>
<dbReference type="InterPro" id="IPR017685">
    <property type="entry name" value="ArgP"/>
</dbReference>
<dbReference type="Gene3D" id="3.40.190.290">
    <property type="match status" value="1"/>
</dbReference>
<sequence>MLDYAGARAVAMIVQTGSFEAAARRLNITPSAVSQRVRGLEERLGTVLIRRGQPCSATEAGAWLCRHMEHVGMLETALIAHLPGLAAGAPGLVTLEVATNADSLGTWLMPALADFARGSGHLLSIAVDDEQHTPDWLRQGRVLAAVTSCDRAVAGCSVHRLGRLRYGATASPDFMRRHFPAGVTPDALAAAPSLIFNRKDDLQRAWMRQVTGAAPDLPCHVLPSTQGFVDACLAGLGWGMNPRGLVAAHLASGALVELVPGAVLDVTLHWQISRLAAERLRPLTDAVIAAAAAGLD</sequence>
<dbReference type="PRINTS" id="PR00039">
    <property type="entry name" value="HTHLYSR"/>
</dbReference>
<protein>
    <submittedName>
        <fullName evidence="6">LysR family transcriptional regulator ArgP</fullName>
    </submittedName>
</protein>
<dbReference type="InterPro" id="IPR000847">
    <property type="entry name" value="LysR_HTH_N"/>
</dbReference>
<dbReference type="PANTHER" id="PTHR30579:SF2">
    <property type="entry name" value="HTH-TYPE TRANSCRIPTIONAL REGULATOR ARGP"/>
    <property type="match status" value="1"/>
</dbReference>
<keyword evidence="7" id="KW-1185">Reference proteome</keyword>
<dbReference type="InterPro" id="IPR005119">
    <property type="entry name" value="LysR_subst-bd"/>
</dbReference>
<accession>A0A418ZQ11</accession>
<comment type="similarity">
    <text evidence="1">Belongs to the LysR transcriptional regulatory family.</text>
</comment>
<dbReference type="Gene3D" id="1.10.10.10">
    <property type="entry name" value="Winged helix-like DNA-binding domain superfamily/Winged helix DNA-binding domain"/>
    <property type="match status" value="1"/>
</dbReference>
<dbReference type="Pfam" id="PF03466">
    <property type="entry name" value="LysR_substrate"/>
    <property type="match status" value="1"/>
</dbReference>
<dbReference type="GO" id="GO:0003677">
    <property type="term" value="F:DNA binding"/>
    <property type="evidence" value="ECO:0007669"/>
    <property type="project" value="UniProtKB-KW"/>
</dbReference>
<dbReference type="InterPro" id="IPR036388">
    <property type="entry name" value="WH-like_DNA-bd_sf"/>
</dbReference>
<comment type="caution">
    <text evidence="6">The sequence shown here is derived from an EMBL/GenBank/DDBJ whole genome shotgun (WGS) entry which is preliminary data.</text>
</comment>
<dbReference type="GO" id="GO:0003700">
    <property type="term" value="F:DNA-binding transcription factor activity"/>
    <property type="evidence" value="ECO:0007669"/>
    <property type="project" value="InterPro"/>
</dbReference>
<evidence type="ECO:0000256" key="3">
    <source>
        <dbReference type="ARBA" id="ARBA00023125"/>
    </source>
</evidence>
<proteinExistence type="inferred from homology"/>
<evidence type="ECO:0000259" key="5">
    <source>
        <dbReference type="PROSITE" id="PS50931"/>
    </source>
</evidence>
<dbReference type="PANTHER" id="PTHR30579">
    <property type="entry name" value="TRANSCRIPTIONAL REGULATOR"/>
    <property type="match status" value="1"/>
</dbReference>
<keyword evidence="4" id="KW-0804">Transcription</keyword>
<reference evidence="6 7" key="1">
    <citation type="submission" date="2018-09" db="EMBL/GenBank/DDBJ databases">
        <title>Paracoccus onubensis nov. sp. a moderate halophilic bacterium isolated from Gruta de las Maravillas (Aracena, Spain).</title>
        <authorList>
            <person name="Jurado V."/>
            <person name="Gutierrez-Patricio S."/>
            <person name="Gonzalez-Pimentel J.L."/>
            <person name="Laiz L."/>
            <person name="Saiz-Jimenez C."/>
        </authorList>
    </citation>
    <scope>NUCLEOTIDE SEQUENCE [LARGE SCALE GENOMIC DNA]</scope>
    <source>
        <strain evidence="6 7">DSM 19484</strain>
    </source>
</reference>
<dbReference type="SUPFAM" id="SSF46785">
    <property type="entry name" value="Winged helix' DNA-binding domain"/>
    <property type="match status" value="1"/>
</dbReference>
<dbReference type="OrthoDB" id="3252676at2"/>
<dbReference type="SUPFAM" id="SSF53850">
    <property type="entry name" value="Periplasmic binding protein-like II"/>
    <property type="match status" value="1"/>
</dbReference>
<evidence type="ECO:0000313" key="7">
    <source>
        <dbReference type="Proteomes" id="UP000285530"/>
    </source>
</evidence>
<dbReference type="EMBL" id="QZEV01000159">
    <property type="protein sequence ID" value="RJK96585.1"/>
    <property type="molecule type" value="Genomic_DNA"/>
</dbReference>
<name>A0A418ZQ11_9RHOB</name>
<gene>
    <name evidence="6" type="ORF">D3P06_17630</name>
</gene>
<organism evidence="6 7">
    <name type="scientific">Paracoccus aestuarii</name>
    <dbReference type="NCBI Taxonomy" id="453842"/>
    <lineage>
        <taxon>Bacteria</taxon>
        <taxon>Pseudomonadati</taxon>
        <taxon>Pseudomonadota</taxon>
        <taxon>Alphaproteobacteria</taxon>
        <taxon>Rhodobacterales</taxon>
        <taxon>Paracoccaceae</taxon>
        <taxon>Paracoccus</taxon>
    </lineage>
</organism>
<dbReference type="InterPro" id="IPR050176">
    <property type="entry name" value="LTTR"/>
</dbReference>
<evidence type="ECO:0000256" key="4">
    <source>
        <dbReference type="ARBA" id="ARBA00023163"/>
    </source>
</evidence>
<dbReference type="NCBIfam" id="TIGR03298">
    <property type="entry name" value="argP"/>
    <property type="match status" value="1"/>
</dbReference>
<dbReference type="NCBIfam" id="NF009888">
    <property type="entry name" value="PRK13348.1"/>
    <property type="match status" value="1"/>
</dbReference>
<dbReference type="InterPro" id="IPR036390">
    <property type="entry name" value="WH_DNA-bd_sf"/>
</dbReference>
<keyword evidence="3" id="KW-0238">DNA-binding</keyword>
<evidence type="ECO:0000256" key="2">
    <source>
        <dbReference type="ARBA" id="ARBA00023015"/>
    </source>
</evidence>
<evidence type="ECO:0000256" key="1">
    <source>
        <dbReference type="ARBA" id="ARBA00009437"/>
    </source>
</evidence>
<dbReference type="PROSITE" id="PS50931">
    <property type="entry name" value="HTH_LYSR"/>
    <property type="match status" value="1"/>
</dbReference>
<dbReference type="Proteomes" id="UP000285530">
    <property type="component" value="Unassembled WGS sequence"/>
</dbReference>
<dbReference type="NCBIfam" id="NF002964">
    <property type="entry name" value="PRK03635.1"/>
    <property type="match status" value="1"/>
</dbReference>
<dbReference type="AlphaFoldDB" id="A0A418ZQ11"/>
<feature type="domain" description="HTH lysR-type" evidence="5">
    <location>
        <begin position="2"/>
        <end position="58"/>
    </location>
</feature>